<feature type="transmembrane region" description="Helical" evidence="1">
    <location>
        <begin position="88"/>
        <end position="109"/>
    </location>
</feature>
<protein>
    <submittedName>
        <fullName evidence="2">Uncharacterized protein</fullName>
    </submittedName>
</protein>
<evidence type="ECO:0000256" key="1">
    <source>
        <dbReference type="SAM" id="Phobius"/>
    </source>
</evidence>
<dbReference type="Proteomes" id="UP001239215">
    <property type="component" value="Unassembled WGS sequence"/>
</dbReference>
<evidence type="ECO:0000313" key="3">
    <source>
        <dbReference type="Proteomes" id="UP001239215"/>
    </source>
</evidence>
<dbReference type="EMBL" id="JAUTAN010000001">
    <property type="protein sequence ID" value="MDQ1103300.1"/>
    <property type="molecule type" value="Genomic_DNA"/>
</dbReference>
<keyword evidence="1" id="KW-0472">Membrane</keyword>
<feature type="transmembrane region" description="Helical" evidence="1">
    <location>
        <begin position="48"/>
        <end position="68"/>
    </location>
</feature>
<dbReference type="AlphaFoldDB" id="A0AAJ1TW03"/>
<feature type="transmembrane region" description="Helical" evidence="1">
    <location>
        <begin position="6"/>
        <end position="27"/>
    </location>
</feature>
<evidence type="ECO:0000313" key="2">
    <source>
        <dbReference type="EMBL" id="MDQ1103300.1"/>
    </source>
</evidence>
<keyword evidence="1" id="KW-0812">Transmembrane</keyword>
<comment type="caution">
    <text evidence="2">The sequence shown here is derived from an EMBL/GenBank/DDBJ whole genome shotgun (WGS) entry which is preliminary data.</text>
</comment>
<organism evidence="2 3">
    <name type="scientific">Nocardioides zeae</name>
    <dbReference type="NCBI Taxonomy" id="1457234"/>
    <lineage>
        <taxon>Bacteria</taxon>
        <taxon>Bacillati</taxon>
        <taxon>Actinomycetota</taxon>
        <taxon>Actinomycetes</taxon>
        <taxon>Propionibacteriales</taxon>
        <taxon>Nocardioidaceae</taxon>
        <taxon>Nocardioides</taxon>
    </lineage>
</organism>
<proteinExistence type="predicted"/>
<dbReference type="RefSeq" id="WP_307198726.1">
    <property type="nucleotide sequence ID" value="NZ_JAUTAN010000001.1"/>
</dbReference>
<accession>A0AAJ1TW03</accession>
<sequence>MDWTLATHLLYLLVTLPLTFLVARSLARHGTAFLADAFEHREGLARSVNHLLLLGFGLVNTGFVLLLLRAGGPVRDATGAVEVLSVKLGVVLLVLGLLHLANVAALGGTRRRRVELAEREAAVAAVAAVAASPATPSG</sequence>
<keyword evidence="1" id="KW-1133">Transmembrane helix</keyword>
<reference evidence="2" key="1">
    <citation type="submission" date="2023-07" db="EMBL/GenBank/DDBJ databases">
        <title>Functional and genomic diversity of the sorghum phyllosphere microbiome.</title>
        <authorList>
            <person name="Shade A."/>
        </authorList>
    </citation>
    <scope>NUCLEOTIDE SEQUENCE</scope>
    <source>
        <strain evidence="2">SORGH_AS_1067</strain>
    </source>
</reference>
<gene>
    <name evidence="2" type="ORF">QE405_000584</name>
</gene>
<name>A0AAJ1TW03_9ACTN</name>